<keyword evidence="6" id="KW-1185">Reference proteome</keyword>
<evidence type="ECO:0000256" key="3">
    <source>
        <dbReference type="SAM" id="Phobius"/>
    </source>
</evidence>
<dbReference type="Gene3D" id="3.30.70.270">
    <property type="match status" value="1"/>
</dbReference>
<dbReference type="NCBIfam" id="TIGR00254">
    <property type="entry name" value="GGDEF"/>
    <property type="match status" value="1"/>
</dbReference>
<dbReference type="EMBL" id="JAEKFT010000016">
    <property type="protein sequence ID" value="MBT0962373.1"/>
    <property type="molecule type" value="Genomic_DNA"/>
</dbReference>
<dbReference type="Proteomes" id="UP000694660">
    <property type="component" value="Unassembled WGS sequence"/>
</dbReference>
<accession>A0A944DGE9</accession>
<keyword evidence="3" id="KW-0812">Transmembrane</keyword>
<evidence type="ECO:0000256" key="1">
    <source>
        <dbReference type="ARBA" id="ARBA00012528"/>
    </source>
</evidence>
<dbReference type="PANTHER" id="PTHR45138">
    <property type="entry name" value="REGULATORY COMPONENTS OF SENSORY TRANSDUCTION SYSTEM"/>
    <property type="match status" value="1"/>
</dbReference>
<dbReference type="InterPro" id="IPR000160">
    <property type="entry name" value="GGDEF_dom"/>
</dbReference>
<dbReference type="RefSeq" id="WP_214362323.1">
    <property type="nucleotide sequence ID" value="NZ_JAEKFT010000016.1"/>
</dbReference>
<keyword evidence="3" id="KW-0472">Membrane</keyword>
<dbReference type="AlphaFoldDB" id="A0A944DGE9"/>
<comment type="caution">
    <text evidence="5">The sequence shown here is derived from an EMBL/GenBank/DDBJ whole genome shotgun (WGS) entry which is preliminary data.</text>
</comment>
<sequence>MSHPRSARGVLLRLKFNLVLLAIFVLSLAGAGVYYYRFLEQGAFGDVRHDSQVMMETALAIRSYTTDQIKPHLDPLNADRFLPQTVPAFAAVETLRRLSGRYPGFEYREAALDPTNPRDRATTWEAGLIEQLATAQAKAPRDEVELSGVHGTGVARAMYVARPITISDPSCLSCHGDPALAPPSMQKVYGRNGGYGWQMGQTIGMQIVKVPMLYPLEKARSTFYSFMLSLVAVFGLMFLGLNLALSAMVIEPMARLNRRLEELATTDFLTDLVNRRRFFERLAAEMADARVHGTSLSVVMFDLDFFKRINDTFGHDSGDRVLKHTAVRIRELLRSSDCAARFGGEEFMILLRETPIDAAMALAEAVRAKIADAPFEVVGTVSASFGVAEWNHDEDAHALINRADRALYQAKDRGRNRVVRASDAPVQRVLVPMEGSEGI</sequence>
<dbReference type="EC" id="2.7.7.65" evidence="1"/>
<dbReference type="InterPro" id="IPR043128">
    <property type="entry name" value="Rev_trsase/Diguanyl_cyclase"/>
</dbReference>
<gene>
    <name evidence="5" type="ORF">I8J34_14425</name>
</gene>
<dbReference type="SMART" id="SM00267">
    <property type="entry name" value="GGDEF"/>
    <property type="match status" value="1"/>
</dbReference>
<evidence type="ECO:0000259" key="4">
    <source>
        <dbReference type="PROSITE" id="PS50887"/>
    </source>
</evidence>
<dbReference type="InterPro" id="IPR029787">
    <property type="entry name" value="Nucleotide_cyclase"/>
</dbReference>
<dbReference type="GO" id="GO:0052621">
    <property type="term" value="F:diguanylate cyclase activity"/>
    <property type="evidence" value="ECO:0007669"/>
    <property type="project" value="UniProtKB-EC"/>
</dbReference>
<evidence type="ECO:0000256" key="2">
    <source>
        <dbReference type="ARBA" id="ARBA00034247"/>
    </source>
</evidence>
<dbReference type="InterPro" id="IPR050469">
    <property type="entry name" value="Diguanylate_Cyclase"/>
</dbReference>
<comment type="catalytic activity">
    <reaction evidence="2">
        <text>2 GTP = 3',3'-c-di-GMP + 2 diphosphate</text>
        <dbReference type="Rhea" id="RHEA:24898"/>
        <dbReference type="ChEBI" id="CHEBI:33019"/>
        <dbReference type="ChEBI" id="CHEBI:37565"/>
        <dbReference type="ChEBI" id="CHEBI:58805"/>
        <dbReference type="EC" id="2.7.7.65"/>
    </reaction>
</comment>
<dbReference type="Pfam" id="PF11845">
    <property type="entry name" value="Tll0287-like"/>
    <property type="match status" value="1"/>
</dbReference>
<name>A0A944DGE9_DENI1</name>
<proteinExistence type="predicted"/>
<feature type="domain" description="GGDEF" evidence="4">
    <location>
        <begin position="294"/>
        <end position="423"/>
    </location>
</feature>
<feature type="transmembrane region" description="Helical" evidence="3">
    <location>
        <begin position="223"/>
        <end position="250"/>
    </location>
</feature>
<dbReference type="Pfam" id="PF00990">
    <property type="entry name" value="GGDEF"/>
    <property type="match status" value="1"/>
</dbReference>
<organism evidence="5 6">
    <name type="scientific">Denitromonas iodatirespirans</name>
    <dbReference type="NCBI Taxonomy" id="2795389"/>
    <lineage>
        <taxon>Bacteria</taxon>
        <taxon>Pseudomonadati</taxon>
        <taxon>Pseudomonadota</taxon>
        <taxon>Betaproteobacteria</taxon>
        <taxon>Rhodocyclales</taxon>
        <taxon>Zoogloeaceae</taxon>
        <taxon>Denitromonas</taxon>
    </lineage>
</organism>
<dbReference type="PROSITE" id="PS50887">
    <property type="entry name" value="GGDEF"/>
    <property type="match status" value="1"/>
</dbReference>
<dbReference type="InterPro" id="IPR021796">
    <property type="entry name" value="Tll0287-like_dom"/>
</dbReference>
<keyword evidence="3" id="KW-1133">Transmembrane helix</keyword>
<dbReference type="CDD" id="cd01949">
    <property type="entry name" value="GGDEF"/>
    <property type="match status" value="1"/>
</dbReference>
<reference evidence="6" key="1">
    <citation type="journal article" date="2022" name="ISME J.">
        <title>Genetic and phylogenetic analysis of dissimilatory iodate-reducing bacteria identifies potential niches across the world's oceans.</title>
        <authorList>
            <person name="Reyes-Umana V."/>
            <person name="Henning Z."/>
            <person name="Lee K."/>
            <person name="Barnum T.P."/>
            <person name="Coates J.D."/>
        </authorList>
    </citation>
    <scope>NUCLEOTIDE SEQUENCE [LARGE SCALE GENOMIC DNA]</scope>
    <source>
        <strain evidence="6">IR12</strain>
    </source>
</reference>
<evidence type="ECO:0000313" key="5">
    <source>
        <dbReference type="EMBL" id="MBT0962373.1"/>
    </source>
</evidence>
<dbReference type="SUPFAM" id="SSF55073">
    <property type="entry name" value="Nucleotide cyclase"/>
    <property type="match status" value="1"/>
</dbReference>
<evidence type="ECO:0000313" key="6">
    <source>
        <dbReference type="Proteomes" id="UP000694660"/>
    </source>
</evidence>
<dbReference type="FunFam" id="3.30.70.270:FF:000001">
    <property type="entry name" value="Diguanylate cyclase domain protein"/>
    <property type="match status" value="1"/>
</dbReference>
<dbReference type="PANTHER" id="PTHR45138:SF9">
    <property type="entry name" value="DIGUANYLATE CYCLASE DGCM-RELATED"/>
    <property type="match status" value="1"/>
</dbReference>
<protein>
    <recommendedName>
        <fullName evidence="1">diguanylate cyclase</fullName>
        <ecNumber evidence="1">2.7.7.65</ecNumber>
    </recommendedName>
</protein>